<organism evidence="2 3">
    <name type="scientific">Trichinella patagoniensis</name>
    <dbReference type="NCBI Taxonomy" id="990121"/>
    <lineage>
        <taxon>Eukaryota</taxon>
        <taxon>Metazoa</taxon>
        <taxon>Ecdysozoa</taxon>
        <taxon>Nematoda</taxon>
        <taxon>Enoplea</taxon>
        <taxon>Dorylaimia</taxon>
        <taxon>Trichinellida</taxon>
        <taxon>Trichinellidae</taxon>
        <taxon>Trichinella</taxon>
    </lineage>
</organism>
<reference evidence="2 3" key="1">
    <citation type="submission" date="2015-01" db="EMBL/GenBank/DDBJ databases">
        <title>Evolution of Trichinella species and genotypes.</title>
        <authorList>
            <person name="Korhonen P.K."/>
            <person name="Edoardo P."/>
            <person name="Giuseppe L.R."/>
            <person name="Gasser R.B."/>
        </authorList>
    </citation>
    <scope>NUCLEOTIDE SEQUENCE [LARGE SCALE GENOMIC DNA]</scope>
    <source>
        <strain evidence="2">ISS2496</strain>
    </source>
</reference>
<dbReference type="AlphaFoldDB" id="A0A0V0YTS7"/>
<protein>
    <submittedName>
        <fullName evidence="2">Uncharacterized protein</fullName>
    </submittedName>
</protein>
<feature type="region of interest" description="Disordered" evidence="1">
    <location>
        <begin position="1"/>
        <end position="31"/>
    </location>
</feature>
<evidence type="ECO:0000313" key="2">
    <source>
        <dbReference type="EMBL" id="KRY03516.1"/>
    </source>
</evidence>
<comment type="caution">
    <text evidence="2">The sequence shown here is derived from an EMBL/GenBank/DDBJ whole genome shotgun (WGS) entry which is preliminary data.</text>
</comment>
<gene>
    <name evidence="2" type="ORF">T12_4949</name>
</gene>
<evidence type="ECO:0000256" key="1">
    <source>
        <dbReference type="SAM" id="MobiDB-lite"/>
    </source>
</evidence>
<proteinExistence type="predicted"/>
<dbReference type="Proteomes" id="UP000054783">
    <property type="component" value="Unassembled WGS sequence"/>
</dbReference>
<keyword evidence="3" id="KW-1185">Reference proteome</keyword>
<sequence>MFHFEEDRHDENRASTRYDGEGADDGRERKPEENLPLMLLRYITLNITVHFDEPP</sequence>
<accession>A0A0V0YTS7</accession>
<dbReference type="EMBL" id="JYDQ01002724">
    <property type="protein sequence ID" value="KRY03516.1"/>
    <property type="molecule type" value="Genomic_DNA"/>
</dbReference>
<name>A0A0V0YTS7_9BILA</name>
<evidence type="ECO:0000313" key="3">
    <source>
        <dbReference type="Proteomes" id="UP000054783"/>
    </source>
</evidence>